<reference evidence="3 4" key="1">
    <citation type="submission" date="2017-06" db="EMBL/GenBank/DDBJ databases">
        <authorList>
            <person name="Kim H.J."/>
            <person name="Triplett B.A."/>
        </authorList>
    </citation>
    <scope>NUCLEOTIDE SEQUENCE [LARGE SCALE GENOMIC DNA]</scope>
    <source>
        <strain evidence="3 4">CGMCC 4.1858</strain>
    </source>
</reference>
<name>A0A239NMR8_9ACTN</name>
<dbReference type="RefSeq" id="WP_089228988.1">
    <property type="nucleotide sequence ID" value="NZ_FZOF01000041.1"/>
</dbReference>
<dbReference type="Proteomes" id="UP000198280">
    <property type="component" value="Unassembled WGS sequence"/>
</dbReference>
<dbReference type="InterPro" id="IPR013096">
    <property type="entry name" value="Cupin_2"/>
</dbReference>
<dbReference type="OrthoDB" id="122936at2"/>
<dbReference type="AlphaFoldDB" id="A0A239NMR8"/>
<evidence type="ECO:0000256" key="1">
    <source>
        <dbReference type="ARBA" id="ARBA00022723"/>
    </source>
</evidence>
<dbReference type="Gene3D" id="2.60.120.10">
    <property type="entry name" value="Jelly Rolls"/>
    <property type="match status" value="1"/>
</dbReference>
<dbReference type="EMBL" id="FZOF01000041">
    <property type="protein sequence ID" value="SNT56197.1"/>
    <property type="molecule type" value="Genomic_DNA"/>
</dbReference>
<dbReference type="InterPro" id="IPR011051">
    <property type="entry name" value="RmlC_Cupin_sf"/>
</dbReference>
<evidence type="ECO:0000313" key="4">
    <source>
        <dbReference type="Proteomes" id="UP000198280"/>
    </source>
</evidence>
<dbReference type="InterPro" id="IPR051610">
    <property type="entry name" value="GPI/OXD"/>
</dbReference>
<organism evidence="3 4">
    <name type="scientific">Actinacidiphila glaucinigra</name>
    <dbReference type="NCBI Taxonomy" id="235986"/>
    <lineage>
        <taxon>Bacteria</taxon>
        <taxon>Bacillati</taxon>
        <taxon>Actinomycetota</taxon>
        <taxon>Actinomycetes</taxon>
        <taxon>Kitasatosporales</taxon>
        <taxon>Streptomycetaceae</taxon>
        <taxon>Actinacidiphila</taxon>
    </lineage>
</organism>
<feature type="domain" description="Cupin type-2" evidence="2">
    <location>
        <begin position="40"/>
        <end position="110"/>
    </location>
</feature>
<accession>A0A239NMR8</accession>
<proteinExistence type="predicted"/>
<evidence type="ECO:0000313" key="3">
    <source>
        <dbReference type="EMBL" id="SNT56197.1"/>
    </source>
</evidence>
<dbReference type="GO" id="GO:0046872">
    <property type="term" value="F:metal ion binding"/>
    <property type="evidence" value="ECO:0007669"/>
    <property type="project" value="UniProtKB-KW"/>
</dbReference>
<keyword evidence="4" id="KW-1185">Reference proteome</keyword>
<evidence type="ECO:0000259" key="2">
    <source>
        <dbReference type="Pfam" id="PF07883"/>
    </source>
</evidence>
<sequence length="121" mass="13919">MLIDRHDPSKYKHEYDVRVRRLADFLSHMAPVKEEMGSSLVEFAPGEKVREHVNRERVEEIFLLLDGTAEFYLNGETETLYAGDCAFAPVGQPHSFTNTSEHTSRLLCVWWKVPVVSPEQV</sequence>
<dbReference type="PANTHER" id="PTHR35848:SF6">
    <property type="entry name" value="CUPIN TYPE-2 DOMAIN-CONTAINING PROTEIN"/>
    <property type="match status" value="1"/>
</dbReference>
<dbReference type="InterPro" id="IPR014710">
    <property type="entry name" value="RmlC-like_jellyroll"/>
</dbReference>
<dbReference type="Pfam" id="PF07883">
    <property type="entry name" value="Cupin_2"/>
    <property type="match status" value="1"/>
</dbReference>
<protein>
    <submittedName>
        <fullName evidence="3">Cupin domain-containing protein</fullName>
    </submittedName>
</protein>
<keyword evidence="1" id="KW-0479">Metal-binding</keyword>
<dbReference type="PANTHER" id="PTHR35848">
    <property type="entry name" value="OXALATE-BINDING PROTEIN"/>
    <property type="match status" value="1"/>
</dbReference>
<gene>
    <name evidence="3" type="ORF">SAMN05216252_14119</name>
</gene>
<dbReference type="SUPFAM" id="SSF51182">
    <property type="entry name" value="RmlC-like cupins"/>
    <property type="match status" value="1"/>
</dbReference>